<evidence type="ECO:0000256" key="4">
    <source>
        <dbReference type="ARBA" id="ARBA00023136"/>
    </source>
</evidence>
<proteinExistence type="predicted"/>
<keyword evidence="2 5" id="KW-0812">Transmembrane</keyword>
<keyword evidence="6" id="KW-0378">Hydrolase</keyword>
<dbReference type="GO" id="GO:0016020">
    <property type="term" value="C:membrane"/>
    <property type="evidence" value="ECO:0007669"/>
    <property type="project" value="UniProtKB-SubCell"/>
</dbReference>
<dbReference type="EMBL" id="FNFC01000017">
    <property type="protein sequence ID" value="SDK07883.1"/>
    <property type="molecule type" value="Genomic_DNA"/>
</dbReference>
<keyword evidence="6" id="KW-0645">Protease</keyword>
<protein>
    <submittedName>
        <fullName evidence="6">Membrane associated serine protease, rhomboid family</fullName>
    </submittedName>
</protein>
<dbReference type="InterPro" id="IPR035952">
    <property type="entry name" value="Rhomboid-like_sf"/>
</dbReference>
<dbReference type="SUPFAM" id="SSF144091">
    <property type="entry name" value="Rhomboid-like"/>
    <property type="match status" value="1"/>
</dbReference>
<dbReference type="GO" id="GO:0008233">
    <property type="term" value="F:peptidase activity"/>
    <property type="evidence" value="ECO:0007669"/>
    <property type="project" value="UniProtKB-KW"/>
</dbReference>
<feature type="transmembrane region" description="Helical" evidence="5">
    <location>
        <begin position="190"/>
        <end position="214"/>
    </location>
</feature>
<dbReference type="STRING" id="890420.SAMN05216226_1172"/>
<keyword evidence="4 5" id="KW-0472">Membrane</keyword>
<feature type="transmembrane region" description="Helical" evidence="5">
    <location>
        <begin position="249"/>
        <end position="267"/>
    </location>
</feature>
<gene>
    <name evidence="6" type="ORF">SAMN05216226_1172</name>
</gene>
<evidence type="ECO:0000256" key="2">
    <source>
        <dbReference type="ARBA" id="ARBA00022692"/>
    </source>
</evidence>
<feature type="transmembrane region" description="Helical" evidence="5">
    <location>
        <begin position="162"/>
        <end position="183"/>
    </location>
</feature>
<evidence type="ECO:0000256" key="1">
    <source>
        <dbReference type="ARBA" id="ARBA00004141"/>
    </source>
</evidence>
<evidence type="ECO:0000256" key="5">
    <source>
        <dbReference type="SAM" id="Phobius"/>
    </source>
</evidence>
<comment type="subcellular location">
    <subcellularLocation>
        <location evidence="1">Membrane</location>
        <topology evidence="1">Multi-pass membrane protein</topology>
    </subcellularLocation>
</comment>
<dbReference type="AlphaFoldDB" id="A0A1G8YYM8"/>
<evidence type="ECO:0000256" key="3">
    <source>
        <dbReference type="ARBA" id="ARBA00022989"/>
    </source>
</evidence>
<evidence type="ECO:0000313" key="6">
    <source>
        <dbReference type="EMBL" id="SDK07883.1"/>
    </source>
</evidence>
<dbReference type="Proteomes" id="UP000198856">
    <property type="component" value="Unassembled WGS sequence"/>
</dbReference>
<name>A0A1G8YYM8_9EURY</name>
<reference evidence="6 7" key="1">
    <citation type="submission" date="2016-10" db="EMBL/GenBank/DDBJ databases">
        <authorList>
            <person name="de Groot N.N."/>
        </authorList>
    </citation>
    <scope>NUCLEOTIDE SEQUENCE [LARGE SCALE GENOMIC DNA]</scope>
    <source>
        <strain evidence="6 7">IBRC-M10015</strain>
    </source>
</reference>
<keyword evidence="3 5" id="KW-1133">Transmembrane helix</keyword>
<feature type="transmembrane region" description="Helical" evidence="5">
    <location>
        <begin position="279"/>
        <end position="299"/>
    </location>
</feature>
<accession>A0A1G8YYM8</accession>
<organism evidence="6 7">
    <name type="scientific">Halovenus aranensis</name>
    <dbReference type="NCBI Taxonomy" id="890420"/>
    <lineage>
        <taxon>Archaea</taxon>
        <taxon>Methanobacteriati</taxon>
        <taxon>Methanobacteriota</taxon>
        <taxon>Stenosarchaea group</taxon>
        <taxon>Halobacteria</taxon>
        <taxon>Halobacteriales</taxon>
        <taxon>Haloarculaceae</taxon>
        <taxon>Halovenus</taxon>
    </lineage>
</organism>
<dbReference type="Gene3D" id="1.20.1540.10">
    <property type="entry name" value="Rhomboid-like"/>
    <property type="match status" value="1"/>
</dbReference>
<feature type="transmembrane region" description="Helical" evidence="5">
    <location>
        <begin position="305"/>
        <end position="325"/>
    </location>
</feature>
<feature type="transmembrane region" description="Helical" evidence="5">
    <location>
        <begin position="63"/>
        <end position="86"/>
    </location>
</feature>
<keyword evidence="7" id="KW-1185">Reference proteome</keyword>
<dbReference type="GO" id="GO:0006508">
    <property type="term" value="P:proteolysis"/>
    <property type="evidence" value="ECO:0007669"/>
    <property type="project" value="UniProtKB-KW"/>
</dbReference>
<feature type="transmembrane region" description="Helical" evidence="5">
    <location>
        <begin position="32"/>
        <end position="51"/>
    </location>
</feature>
<sequence>MIFITIPALTLLVSAYPALLSSEAVTLIEQASLALLVGALVLSYLVIYRVGERQSPFVRLRKRFVVGVPWGTVLAVACVYVVYHVVQGAGNPGGPNVIGFRSWSLWYPESIVFAWLSHASSSHLTGNVLATLVFGSIAEYAWSHYPTVTGQHSFSSLRTNPFARIAMFIVGLSLVGIAGSLFVPGAIIGFSGVVFALAGFAIVTRPLVTVGGILGLDGLDLVYSGFQSPVGFAEARPEFTFPYWADTALQGHLFGLVLGVLLAVWVVRRRSRSPNVGHVWFAALVFAVTRSMWTIFWFLSDTEFVLFRGLGAASVAVLASVIAVASLSDGRPLLQDRIEIQARTVGVVILVGIAVLVALAGVPYNLADVSPGEEASDGIEIDGYTVTYAENVEDQYTALDLPVVGDALSVETSGVIVTSDERNVWSLETPRDELALNGFSVVVVGDTTWREVVLVNHTQWQLAGGNTTYKVYGQHWGEMDDQRLLFSAPLGEGQPTINGQRFGIVPSKRFYDIAVLDANGTRKQVRVPAHNESVELGGVTFTRTDNTLVARHNRTELLFAEYRTEREQ</sequence>
<evidence type="ECO:0000313" key="7">
    <source>
        <dbReference type="Proteomes" id="UP000198856"/>
    </source>
</evidence>
<feature type="transmembrane region" description="Helical" evidence="5">
    <location>
        <begin position="345"/>
        <end position="366"/>
    </location>
</feature>